<dbReference type="RefSeq" id="WP_074830523.1">
    <property type="nucleotide sequence ID" value="NZ_FOAT01000003.1"/>
</dbReference>
<evidence type="ECO:0000256" key="3">
    <source>
        <dbReference type="SAM" id="SignalP"/>
    </source>
</evidence>
<evidence type="ECO:0000256" key="2">
    <source>
        <dbReference type="SAM" id="MobiDB-lite"/>
    </source>
</evidence>
<dbReference type="PANTHER" id="PTHR11461">
    <property type="entry name" value="SERINE PROTEASE INHIBITOR, SERPIN"/>
    <property type="match status" value="1"/>
</dbReference>
<dbReference type="GO" id="GO:0004867">
    <property type="term" value="F:serine-type endopeptidase inhibitor activity"/>
    <property type="evidence" value="ECO:0007669"/>
    <property type="project" value="InterPro"/>
</dbReference>
<dbReference type="InterPro" id="IPR000215">
    <property type="entry name" value="Serpin_fam"/>
</dbReference>
<dbReference type="AlphaFoldDB" id="A0A1H7HWH8"/>
<feature type="compositionally biased region" description="Basic and acidic residues" evidence="2">
    <location>
        <begin position="29"/>
        <end position="41"/>
    </location>
</feature>
<sequence length="455" mass="49976">MKNTYLKRTICTALAGLMMALTACGNVTEDRESPASKKTEPDTASSVAEPDNGDKPAESEISLTVKPLSSVTLENSDEMPDDDFNASYRNYAAEFFKTACAEDIKAGNNVMISPESVMMALGMTANGAKGETLSEMEKALGGQGIDVVNKAMQYRMTKFMNSEDISFNVANSVWVRDDADRIKMKQSFCDKVKSVYNADSFLAPFDDTTCNDINGWVNNNTNGMIPNILDEIPYDAVAYLINAMAFEGEWASPYAEHQVNDDQTFTNSKGEEEKVTMLYSEEGGYFEDEDTTGFLKYYKGYDYAFMAMLPAEGTDMADYVAGLDGEKLKNLWQTSSGKVNACIPEFTYDYGKELSDDLKAMGMTMPFGDGADFSEMAETGTGSLYIDKVIHKTHIELDRNGTKAAAATVVEMVDEACIEIEDPKEVYLNRPFVYAIIDTESGTPVFMGAVNTVNG</sequence>
<proteinExistence type="inferred from homology"/>
<evidence type="ECO:0000259" key="4">
    <source>
        <dbReference type="SMART" id="SM00093"/>
    </source>
</evidence>
<feature type="domain" description="Serpin" evidence="4">
    <location>
        <begin position="93"/>
        <end position="453"/>
    </location>
</feature>
<name>A0A1H7HWH8_RUMAL</name>
<protein>
    <submittedName>
        <fullName evidence="5">Serpin B</fullName>
    </submittedName>
</protein>
<dbReference type="EMBL" id="FOAT01000003">
    <property type="protein sequence ID" value="SEK54636.1"/>
    <property type="molecule type" value="Genomic_DNA"/>
</dbReference>
<dbReference type="InterPro" id="IPR042178">
    <property type="entry name" value="Serpin_sf_1"/>
</dbReference>
<dbReference type="InterPro" id="IPR042185">
    <property type="entry name" value="Serpin_sf_2"/>
</dbReference>
<accession>A0A1H7HWH8</accession>
<dbReference type="InterPro" id="IPR036186">
    <property type="entry name" value="Serpin_sf"/>
</dbReference>
<dbReference type="Gene3D" id="3.30.497.10">
    <property type="entry name" value="Antithrombin, subunit I, domain 2"/>
    <property type="match status" value="1"/>
</dbReference>
<feature type="region of interest" description="Disordered" evidence="2">
    <location>
        <begin position="29"/>
        <end position="59"/>
    </location>
</feature>
<evidence type="ECO:0000256" key="1">
    <source>
        <dbReference type="RuleBase" id="RU000411"/>
    </source>
</evidence>
<dbReference type="PANTHER" id="PTHR11461:SF211">
    <property type="entry name" value="GH10112P-RELATED"/>
    <property type="match status" value="1"/>
</dbReference>
<dbReference type="PROSITE" id="PS51257">
    <property type="entry name" value="PROKAR_LIPOPROTEIN"/>
    <property type="match status" value="1"/>
</dbReference>
<dbReference type="Gene3D" id="2.30.39.10">
    <property type="entry name" value="Alpha-1-antitrypsin, domain 1"/>
    <property type="match status" value="1"/>
</dbReference>
<dbReference type="CDD" id="cd19589">
    <property type="entry name" value="serpin_tengpin-like"/>
    <property type="match status" value="1"/>
</dbReference>
<keyword evidence="3" id="KW-0732">Signal</keyword>
<comment type="similarity">
    <text evidence="1">Belongs to the serpin family.</text>
</comment>
<dbReference type="InterPro" id="IPR023795">
    <property type="entry name" value="Serpin_CS"/>
</dbReference>
<dbReference type="InterPro" id="IPR023796">
    <property type="entry name" value="Serpin_dom"/>
</dbReference>
<gene>
    <name evidence="5" type="ORF">SAMN05216469_103128</name>
</gene>
<evidence type="ECO:0000313" key="6">
    <source>
        <dbReference type="Proteomes" id="UP000186015"/>
    </source>
</evidence>
<evidence type="ECO:0000313" key="5">
    <source>
        <dbReference type="EMBL" id="SEK54636.1"/>
    </source>
</evidence>
<dbReference type="SMART" id="SM00093">
    <property type="entry name" value="SERPIN"/>
    <property type="match status" value="1"/>
</dbReference>
<dbReference type="GO" id="GO:0005615">
    <property type="term" value="C:extracellular space"/>
    <property type="evidence" value="ECO:0007669"/>
    <property type="project" value="InterPro"/>
</dbReference>
<dbReference type="OrthoDB" id="9764871at2"/>
<feature type="signal peptide" evidence="3">
    <location>
        <begin position="1"/>
        <end position="23"/>
    </location>
</feature>
<dbReference type="SUPFAM" id="SSF56574">
    <property type="entry name" value="Serpins"/>
    <property type="match status" value="1"/>
</dbReference>
<dbReference type="Pfam" id="PF00079">
    <property type="entry name" value="Serpin"/>
    <property type="match status" value="1"/>
</dbReference>
<reference evidence="5 6" key="1">
    <citation type="submission" date="2016-10" db="EMBL/GenBank/DDBJ databases">
        <authorList>
            <person name="de Groot N.N."/>
        </authorList>
    </citation>
    <scope>NUCLEOTIDE SEQUENCE [LARGE SCALE GENOMIC DNA]</scope>
    <source>
        <strain evidence="5 6">KH2T6</strain>
    </source>
</reference>
<organism evidence="5 6">
    <name type="scientific">Ruminococcus albus</name>
    <dbReference type="NCBI Taxonomy" id="1264"/>
    <lineage>
        <taxon>Bacteria</taxon>
        <taxon>Bacillati</taxon>
        <taxon>Bacillota</taxon>
        <taxon>Clostridia</taxon>
        <taxon>Eubacteriales</taxon>
        <taxon>Oscillospiraceae</taxon>
        <taxon>Ruminococcus</taxon>
    </lineage>
</organism>
<dbReference type="PROSITE" id="PS00284">
    <property type="entry name" value="SERPIN"/>
    <property type="match status" value="1"/>
</dbReference>
<dbReference type="Proteomes" id="UP000186015">
    <property type="component" value="Unassembled WGS sequence"/>
</dbReference>
<feature type="chain" id="PRO_5039685411" evidence="3">
    <location>
        <begin position="24"/>
        <end position="455"/>
    </location>
</feature>